<dbReference type="GO" id="GO:0048188">
    <property type="term" value="C:Set1C/COMPASS complex"/>
    <property type="evidence" value="ECO:0007669"/>
    <property type="project" value="InterPro"/>
</dbReference>
<dbReference type="Proteomes" id="UP000887566">
    <property type="component" value="Unplaced"/>
</dbReference>
<accession>A0A914XC01</accession>
<keyword evidence="2 5" id="KW-0853">WD repeat</keyword>
<dbReference type="WBParaSite" id="PSAMB.scaffold734size42395.g8346.t1">
    <property type="protein sequence ID" value="PSAMB.scaffold734size42395.g8346.t1"/>
    <property type="gene ID" value="PSAMB.scaffold734size42395.g8346"/>
</dbReference>
<keyword evidence="3" id="KW-0677">Repeat</keyword>
<dbReference type="PROSITE" id="PS50294">
    <property type="entry name" value="WD_REPEATS_REGION"/>
    <property type="match status" value="1"/>
</dbReference>
<name>A0A914XC01_9BILA</name>
<dbReference type="Gene3D" id="2.130.10.10">
    <property type="entry name" value="YVTN repeat-like/Quinoprotein amine dehydrogenase"/>
    <property type="match status" value="1"/>
</dbReference>
<evidence type="ECO:0000256" key="2">
    <source>
        <dbReference type="ARBA" id="ARBA00022574"/>
    </source>
</evidence>
<feature type="region of interest" description="Disordered" evidence="6">
    <location>
        <begin position="429"/>
        <end position="515"/>
    </location>
</feature>
<dbReference type="InterPro" id="IPR019775">
    <property type="entry name" value="WD40_repeat_CS"/>
</dbReference>
<evidence type="ECO:0000313" key="7">
    <source>
        <dbReference type="Proteomes" id="UP000887566"/>
    </source>
</evidence>
<dbReference type="InterPro" id="IPR037850">
    <property type="entry name" value="RBBP5/Swd1"/>
</dbReference>
<evidence type="ECO:0000256" key="3">
    <source>
        <dbReference type="ARBA" id="ARBA00022737"/>
    </source>
</evidence>
<dbReference type="SUPFAM" id="SSF50978">
    <property type="entry name" value="WD40 repeat-like"/>
    <property type="match status" value="1"/>
</dbReference>
<evidence type="ECO:0000256" key="6">
    <source>
        <dbReference type="SAM" id="MobiDB-lite"/>
    </source>
</evidence>
<evidence type="ECO:0000313" key="8">
    <source>
        <dbReference type="WBParaSite" id="PSAMB.scaffold734size42395.g8346.t1"/>
    </source>
</evidence>
<comment type="subcellular location">
    <subcellularLocation>
        <location evidence="1">Nucleus</location>
    </subcellularLocation>
</comment>
<organism evidence="7 8">
    <name type="scientific">Plectus sambesii</name>
    <dbReference type="NCBI Taxonomy" id="2011161"/>
    <lineage>
        <taxon>Eukaryota</taxon>
        <taxon>Metazoa</taxon>
        <taxon>Ecdysozoa</taxon>
        <taxon>Nematoda</taxon>
        <taxon>Chromadorea</taxon>
        <taxon>Plectida</taxon>
        <taxon>Plectina</taxon>
        <taxon>Plectoidea</taxon>
        <taxon>Plectidae</taxon>
        <taxon>Plectus</taxon>
    </lineage>
</organism>
<dbReference type="InterPro" id="IPR001680">
    <property type="entry name" value="WD40_rpt"/>
</dbReference>
<dbReference type="PROSITE" id="PS00678">
    <property type="entry name" value="WD_REPEATS_1"/>
    <property type="match status" value="1"/>
</dbReference>
<dbReference type="InterPro" id="IPR036322">
    <property type="entry name" value="WD40_repeat_dom_sf"/>
</dbReference>
<sequence length="551" mass="61577">MNLELLESFGQNFPEESDGYLDCISGNAICCKFNRWGSLLAAGCNDGRVVIFDFITRGIAKVITAHVQPVSSLSWSRNGRKLLTASNDSTVAMWNVLTGDMISRYRFPALVTYVQFRPRDEKCFLVCTMKSAAVLVDSNTGNHRAIPSDDEAGPDLNVVAVFDRRGQYVLTGNGKGKIAVFDADTLECVTYFRQPSNHPVKTLTIARRGQHFVTNSGDRVIRVYDLREVLLRAKNSTMEPVQKLQDMVNKTSWKTCCMSGDGDYICAGSAKSHALYIWEKNSGSLVKILHGTKGEMLLDVQWHPCRPLICSVSNGIVSVWAQSHVENWSAFAPDFKELDENVKYEERESEFDLEDEDRSVELNQETKAEDEEVDVVNAKPPLVFCSSDEEDEVVDSLNRDEGPLLYLPTAPEIEAPEETPYVALPAEFAHAQTENKPPLSSSSTGEPRKHKPKTFDVDVQLPPGSQLLLRPPVRAVADQSDSDLRMPRHPKADGPRRNRGELFPKQMYEESRDMKRERRRAAGSLNEIDLTSQRGALPGFCNVRSKLVSKG</sequence>
<dbReference type="Pfam" id="PF00400">
    <property type="entry name" value="WD40"/>
    <property type="match status" value="3"/>
</dbReference>
<feature type="compositionally biased region" description="Basic and acidic residues" evidence="6">
    <location>
        <begin position="482"/>
        <end position="515"/>
    </location>
</feature>
<dbReference type="AlphaFoldDB" id="A0A914XC01"/>
<dbReference type="PANTHER" id="PTHR44040:SF1">
    <property type="entry name" value="RETINOBLASTOMA-BINDING PROTEIN 5"/>
    <property type="match status" value="1"/>
</dbReference>
<keyword evidence="7" id="KW-1185">Reference proteome</keyword>
<feature type="compositionally biased region" description="Polar residues" evidence="6">
    <location>
        <begin position="432"/>
        <end position="445"/>
    </location>
</feature>
<dbReference type="SMART" id="SM00320">
    <property type="entry name" value="WD40"/>
    <property type="match status" value="6"/>
</dbReference>
<evidence type="ECO:0000256" key="4">
    <source>
        <dbReference type="ARBA" id="ARBA00023242"/>
    </source>
</evidence>
<evidence type="ECO:0000256" key="1">
    <source>
        <dbReference type="ARBA" id="ARBA00004123"/>
    </source>
</evidence>
<reference evidence="8" key="1">
    <citation type="submission" date="2022-11" db="UniProtKB">
        <authorList>
            <consortium name="WormBaseParasite"/>
        </authorList>
    </citation>
    <scope>IDENTIFICATION</scope>
</reference>
<keyword evidence="4" id="KW-0539">Nucleus</keyword>
<feature type="repeat" description="WD" evidence="5">
    <location>
        <begin position="63"/>
        <end position="104"/>
    </location>
</feature>
<dbReference type="InterPro" id="IPR015943">
    <property type="entry name" value="WD40/YVTN_repeat-like_dom_sf"/>
</dbReference>
<evidence type="ECO:0000256" key="5">
    <source>
        <dbReference type="PROSITE-ProRule" id="PRU00221"/>
    </source>
</evidence>
<dbReference type="PANTHER" id="PTHR44040">
    <property type="entry name" value="RETINOBLASTOMA-BINDING PROTEIN 5"/>
    <property type="match status" value="1"/>
</dbReference>
<dbReference type="PROSITE" id="PS50082">
    <property type="entry name" value="WD_REPEATS_2"/>
    <property type="match status" value="1"/>
</dbReference>
<protein>
    <submittedName>
        <fullName evidence="8">Retinoblastoma binding protein 5</fullName>
    </submittedName>
</protein>
<proteinExistence type="predicted"/>